<name>A0ABT6N8C5_9FIRM</name>
<dbReference type="Pfam" id="PF02620">
    <property type="entry name" value="YceD"/>
    <property type="match status" value="1"/>
</dbReference>
<keyword evidence="2" id="KW-1185">Reference proteome</keyword>
<proteinExistence type="predicted"/>
<dbReference type="Proteomes" id="UP001158045">
    <property type="component" value="Unassembled WGS sequence"/>
</dbReference>
<dbReference type="RefSeq" id="WP_281092459.1">
    <property type="nucleotide sequence ID" value="NZ_JARYZI010000001.1"/>
</dbReference>
<evidence type="ECO:0000313" key="2">
    <source>
        <dbReference type="Proteomes" id="UP001158045"/>
    </source>
</evidence>
<dbReference type="EMBL" id="JARYZI010000001">
    <property type="protein sequence ID" value="MDH8676661.1"/>
    <property type="molecule type" value="Genomic_DNA"/>
</dbReference>
<gene>
    <name evidence="1" type="ORF">QE109_00810</name>
</gene>
<organism evidence="1 2">
    <name type="scientific">Fusibacter bizertensis</name>
    <dbReference type="NCBI Taxonomy" id="1488331"/>
    <lineage>
        <taxon>Bacteria</taxon>
        <taxon>Bacillati</taxon>
        <taxon>Bacillota</taxon>
        <taxon>Clostridia</taxon>
        <taxon>Eubacteriales</taxon>
        <taxon>Eubacteriales Family XII. Incertae Sedis</taxon>
        <taxon>Fusibacter</taxon>
    </lineage>
</organism>
<sequence>MILDFSKVIKGLQNQADFESSLDLDKSFLESIECVNASAIHVLGTIKKMGKRYELTLSYSGDLVFECHRCLKDVNVNLQSTVERILVTPLETEESEDFVEVKDGVLELMPVLEEDITLNLPLQILCNEDCAGLCPQCGKDLNKGMCECDETKIDPRLEALKNLFT</sequence>
<accession>A0ABT6N8C5</accession>
<comment type="caution">
    <text evidence="1">The sequence shown here is derived from an EMBL/GenBank/DDBJ whole genome shotgun (WGS) entry which is preliminary data.</text>
</comment>
<evidence type="ECO:0000313" key="1">
    <source>
        <dbReference type="EMBL" id="MDH8676661.1"/>
    </source>
</evidence>
<reference evidence="1 2" key="1">
    <citation type="submission" date="2023-04" db="EMBL/GenBank/DDBJ databases">
        <title>Fusibacter bizertensis strain WBS, isolated from littoral bottom sediments of the Arctic seas - biochemical and genomic analysis.</title>
        <authorList>
            <person name="Brioukhanov A.L."/>
        </authorList>
    </citation>
    <scope>NUCLEOTIDE SEQUENCE [LARGE SCALE GENOMIC DNA]</scope>
    <source>
        <strain evidence="1 2">WBS</strain>
    </source>
</reference>
<protein>
    <submittedName>
        <fullName evidence="1">DUF177 domain-containing protein</fullName>
    </submittedName>
</protein>
<dbReference type="InterPro" id="IPR003772">
    <property type="entry name" value="YceD"/>
</dbReference>